<keyword evidence="4" id="KW-0963">Cytoplasm</keyword>
<evidence type="ECO:0000256" key="2">
    <source>
        <dbReference type="ARBA" id="ARBA00009021"/>
    </source>
</evidence>
<dbReference type="EMBL" id="CALNXK010000065">
    <property type="protein sequence ID" value="CAH3140787.1"/>
    <property type="molecule type" value="Genomic_DNA"/>
</dbReference>
<comment type="caution">
    <text evidence="9">The sequence shown here is derived from an EMBL/GenBank/DDBJ whole genome shotgun (WGS) entry which is preliminary data.</text>
</comment>
<dbReference type="PANTHER" id="PTHR11805">
    <property type="entry name" value="CYSTEINE-RICH PDZ-BINDING PROTEIN"/>
    <property type="match status" value="1"/>
</dbReference>
<keyword evidence="5" id="KW-0507">mRNA processing</keyword>
<gene>
    <name evidence="9" type="ORF">PLOB_00041383</name>
</gene>
<evidence type="ECO:0000256" key="4">
    <source>
        <dbReference type="ARBA" id="ARBA00022490"/>
    </source>
</evidence>
<evidence type="ECO:0000256" key="3">
    <source>
        <dbReference type="ARBA" id="ARBA00018615"/>
    </source>
</evidence>
<dbReference type="Pfam" id="PF10235">
    <property type="entry name" value="Cript"/>
    <property type="match status" value="1"/>
</dbReference>
<name>A0ABN8PDC9_9CNID</name>
<evidence type="ECO:0000313" key="10">
    <source>
        <dbReference type="Proteomes" id="UP001159405"/>
    </source>
</evidence>
<protein>
    <recommendedName>
        <fullName evidence="3">Cysteine-rich PDZ-binding protein</fullName>
    </recommendedName>
    <alternativeName>
        <fullName evidence="8">Cysteine-rich interactor of PDZ three</fullName>
    </alternativeName>
</protein>
<sequence>MLVVIYSLESGGRKVNENKLLTQKKNRFNPYTTFNKCRICKQTVHQVHSHYCQSCAYKKGLYLCHVRQTSLRYNQLQTNFSMKTNSAVMYLEFFSDCLLISA</sequence>
<evidence type="ECO:0000256" key="5">
    <source>
        <dbReference type="ARBA" id="ARBA00022664"/>
    </source>
</evidence>
<dbReference type="Proteomes" id="UP001159405">
    <property type="component" value="Unassembled WGS sequence"/>
</dbReference>
<dbReference type="PANTHER" id="PTHR11805:SF1">
    <property type="entry name" value="CYSTEINE-RICH PDZ-BINDING PROTEIN"/>
    <property type="match status" value="1"/>
</dbReference>
<comment type="subcellular location">
    <subcellularLocation>
        <location evidence="1">Cytoplasm</location>
    </subcellularLocation>
</comment>
<reference evidence="9 10" key="1">
    <citation type="submission" date="2022-05" db="EMBL/GenBank/DDBJ databases">
        <authorList>
            <consortium name="Genoscope - CEA"/>
            <person name="William W."/>
        </authorList>
    </citation>
    <scope>NUCLEOTIDE SEQUENCE [LARGE SCALE GENOMIC DNA]</scope>
</reference>
<accession>A0ABN8PDC9</accession>
<evidence type="ECO:0000256" key="1">
    <source>
        <dbReference type="ARBA" id="ARBA00004496"/>
    </source>
</evidence>
<keyword evidence="7" id="KW-0508">mRNA splicing</keyword>
<keyword evidence="10" id="KW-1185">Reference proteome</keyword>
<evidence type="ECO:0000256" key="7">
    <source>
        <dbReference type="ARBA" id="ARBA00023187"/>
    </source>
</evidence>
<evidence type="ECO:0000256" key="8">
    <source>
        <dbReference type="ARBA" id="ARBA00032518"/>
    </source>
</evidence>
<keyword evidence="6" id="KW-0747">Spliceosome</keyword>
<proteinExistence type="inferred from homology"/>
<evidence type="ECO:0000256" key="6">
    <source>
        <dbReference type="ARBA" id="ARBA00022728"/>
    </source>
</evidence>
<evidence type="ECO:0000313" key="9">
    <source>
        <dbReference type="EMBL" id="CAH3140787.1"/>
    </source>
</evidence>
<organism evidence="9 10">
    <name type="scientific">Porites lobata</name>
    <dbReference type="NCBI Taxonomy" id="104759"/>
    <lineage>
        <taxon>Eukaryota</taxon>
        <taxon>Metazoa</taxon>
        <taxon>Cnidaria</taxon>
        <taxon>Anthozoa</taxon>
        <taxon>Hexacorallia</taxon>
        <taxon>Scleractinia</taxon>
        <taxon>Fungiina</taxon>
        <taxon>Poritidae</taxon>
        <taxon>Porites</taxon>
    </lineage>
</organism>
<dbReference type="InterPro" id="IPR019367">
    <property type="entry name" value="PDZ-binding_CRIPT"/>
</dbReference>
<comment type="similarity">
    <text evidence="2">Belongs to the CRIPT family.</text>
</comment>